<name>A0AAN7Q877_MYCAM</name>
<reference evidence="1 2" key="1">
    <citation type="journal article" date="2023" name="J. Hered.">
        <title>Chromosome-level genome of the wood stork (Mycteria americana) provides insight into avian chromosome evolution.</title>
        <authorList>
            <person name="Flamio R. Jr."/>
            <person name="Ramstad K.M."/>
        </authorList>
    </citation>
    <scope>NUCLEOTIDE SEQUENCE [LARGE SCALE GENOMIC DNA]</scope>
    <source>
        <strain evidence="1">JAX WOST 10</strain>
    </source>
</reference>
<organism evidence="1 2">
    <name type="scientific">Mycteria americana</name>
    <name type="common">Wood stork</name>
    <dbReference type="NCBI Taxonomy" id="33587"/>
    <lineage>
        <taxon>Eukaryota</taxon>
        <taxon>Metazoa</taxon>
        <taxon>Chordata</taxon>
        <taxon>Craniata</taxon>
        <taxon>Vertebrata</taxon>
        <taxon>Euteleostomi</taxon>
        <taxon>Archelosauria</taxon>
        <taxon>Archosauria</taxon>
        <taxon>Dinosauria</taxon>
        <taxon>Saurischia</taxon>
        <taxon>Theropoda</taxon>
        <taxon>Coelurosauria</taxon>
        <taxon>Aves</taxon>
        <taxon>Neognathae</taxon>
        <taxon>Neoaves</taxon>
        <taxon>Aequornithes</taxon>
        <taxon>Ciconiiformes</taxon>
        <taxon>Ciconiidae</taxon>
        <taxon>Mycteria</taxon>
    </lineage>
</organism>
<accession>A0AAN7Q877</accession>
<comment type="caution">
    <text evidence="1">The sequence shown here is derived from an EMBL/GenBank/DDBJ whole genome shotgun (WGS) entry which is preliminary data.</text>
</comment>
<dbReference type="Proteomes" id="UP001333110">
    <property type="component" value="Unassembled WGS sequence"/>
</dbReference>
<sequence>MRAVKHCNRLPREAVDAPSLETFKALLYSRILYLLPHQQCRGTGNGGCGQFITRCLCCSFLLTLFPCSSMRSLPWETVLHERLQCESFPWAIVLHELLRFNCCCAATFSLLKYVITEALPLSLTGLALASGRWVDIKNSKKIQETVTGFGPDNPKASPCKCIYTVCRSNTQLLLHADW</sequence>
<gene>
    <name evidence="1" type="ORF">QYF61_023853</name>
</gene>
<dbReference type="AlphaFoldDB" id="A0AAN7Q877"/>
<evidence type="ECO:0000313" key="1">
    <source>
        <dbReference type="EMBL" id="KAK4832521.1"/>
    </source>
</evidence>
<protein>
    <submittedName>
        <fullName evidence="1">Uncharacterized protein</fullName>
    </submittedName>
</protein>
<evidence type="ECO:0000313" key="2">
    <source>
        <dbReference type="Proteomes" id="UP001333110"/>
    </source>
</evidence>
<keyword evidence="2" id="KW-1185">Reference proteome</keyword>
<dbReference type="EMBL" id="JAUNZN010000001">
    <property type="protein sequence ID" value="KAK4832521.1"/>
    <property type="molecule type" value="Genomic_DNA"/>
</dbReference>
<proteinExistence type="predicted"/>